<reference evidence="1" key="1">
    <citation type="journal article" date="2015" name="Nature">
        <title>Complex archaea that bridge the gap between prokaryotes and eukaryotes.</title>
        <authorList>
            <person name="Spang A."/>
            <person name="Saw J.H."/>
            <person name="Jorgensen S.L."/>
            <person name="Zaremba-Niedzwiedzka K."/>
            <person name="Martijn J."/>
            <person name="Lind A.E."/>
            <person name="van Eijk R."/>
            <person name="Schleper C."/>
            <person name="Guy L."/>
            <person name="Ettema T.J."/>
        </authorList>
    </citation>
    <scope>NUCLEOTIDE SEQUENCE</scope>
</reference>
<comment type="caution">
    <text evidence="1">The sequence shown here is derived from an EMBL/GenBank/DDBJ whole genome shotgun (WGS) entry which is preliminary data.</text>
</comment>
<evidence type="ECO:0000313" key="1">
    <source>
        <dbReference type="EMBL" id="KKM34557.1"/>
    </source>
</evidence>
<feature type="non-terminal residue" evidence="1">
    <location>
        <position position="1"/>
    </location>
</feature>
<dbReference type="AlphaFoldDB" id="A0A0F9J7F0"/>
<gene>
    <name evidence="1" type="ORF">LCGC14_1565270</name>
</gene>
<name>A0A0F9J7F0_9ZZZZ</name>
<feature type="non-terminal residue" evidence="1">
    <location>
        <position position="1159"/>
    </location>
</feature>
<proteinExistence type="predicted"/>
<organism evidence="1">
    <name type="scientific">marine sediment metagenome</name>
    <dbReference type="NCBI Taxonomy" id="412755"/>
    <lineage>
        <taxon>unclassified sequences</taxon>
        <taxon>metagenomes</taxon>
        <taxon>ecological metagenomes</taxon>
    </lineage>
</organism>
<sequence>LTPDISVARARPLEAPLEADVFAERGVVDIGARPGAQIPAEEGLISSQVLEPRPQTGPAILSTRLPNVRTPLDNVLAKVGGEAGGGAIPERLGADIGALMEAAKSRPTRVRRPVSVRDISPDLRERDVSEKIALVLQEDIETLWDFHGIGYKLSDIEAIGRATQDALVARKLPDRFLVFRGGRISEEFTVAGGAVPVSLDPYVAATFDQSGGILRAHLITKADVMADIGSIRVSGSKAIGEAELLVRPEALRNPLRLDVDQFFSSPELEAIQIGVDRMAGAVDDVGVVDVGSIIRQVLKEGPKKVSPKEIVARGDTINLWKMTDEALEIELEQRRDVKKLLLGDKIYPELAGKKAVVASDEFSRAVDVIVTREGGRSPPSFVRAEFRRLGLPSPQTVPSFEWNAFDDKGVKLPVVAFAHTKEEALQKIRSMFAGTGRPVAKVERVGGGPDELAPLGPGTFPGPEAEGVVFKKPTEIGPIEEAAPTGLGKQMAEDAFNRFGVALSPEDTVFVLPDGRAIGGGKIKYPITDPSHDIVLTVIPEDIKAGLLRTGDPGIDTLPFFMQETGAVRIRAQADELLVETIGPVTAQQKAALGRLSAQRSTFFVDVTSTPRGIRARPESVQLGSRREFLEFIDNIGKAPTEAVPIGLTTKEASELDKLQGIKGKLSNRQTARLSELEAKATPLEPPAPNPFEIGGFSRARSQMRGPRGVEGGPAAGAAERVENVEQFVADRLPQFATTEMDLRALESGQGTFRMYHGTPSDFADDILAGGFKQPPSGEEAIRRIAQWYDIPEDEFIQYGILPFYGEETSRISTSSAAVAARWAETGSFPRGEIFSNLNSNARLHVEIVNRLRDKGVKLTKGSYDAMYNRLFKEAEELGVGRTVNHRVADILKLPDQFPSRTSGGTLLELTIDVSRVNNPRDIALTLREQASAPGSYFDVKVPPDAIKGIRPIATTSGQARIPADPLGGFPSQFAGRSRALRGGPAPDDLGGFSRGGDGGRIGGGGTIEGGPPFEGSEGEEAIAKLTELINQAKKPRRGQTLLQHEELQRRFKIVAERLRTGEGTPEEIAGQARAALGGPQPKAQFEPVRPFMTESEVQSLYARANTFDFGLHRVAENVRAVDALTKVLTGTLPQQAEMELLEKVFGAQLIKALQAKGP</sequence>
<dbReference type="EMBL" id="LAZR01012136">
    <property type="protein sequence ID" value="KKM34557.1"/>
    <property type="molecule type" value="Genomic_DNA"/>
</dbReference>
<accession>A0A0F9J7F0</accession>
<protein>
    <submittedName>
        <fullName evidence="1">Uncharacterized protein</fullName>
    </submittedName>
</protein>